<evidence type="ECO:0000256" key="12">
    <source>
        <dbReference type="ARBA" id="ARBA00031393"/>
    </source>
</evidence>
<keyword evidence="14" id="KW-0597">Phosphoprotein</keyword>
<dbReference type="EC" id="2.7.1.25" evidence="5 14"/>
<dbReference type="GO" id="GO:0004020">
    <property type="term" value="F:adenylylsulfate kinase activity"/>
    <property type="evidence" value="ECO:0007669"/>
    <property type="project" value="UniProtKB-EC"/>
</dbReference>
<dbReference type="InterPro" id="IPR027417">
    <property type="entry name" value="P-loop_NTPase"/>
</dbReference>
<evidence type="ECO:0000256" key="2">
    <source>
        <dbReference type="ARBA" id="ARBA00002632"/>
    </source>
</evidence>
<name>A0ABV7HU55_9GAMM</name>
<dbReference type="CDD" id="cd02027">
    <property type="entry name" value="APSK"/>
    <property type="match status" value="1"/>
</dbReference>
<comment type="similarity">
    <text evidence="4 14 15">Belongs to the APS kinase family.</text>
</comment>
<dbReference type="PANTHER" id="PTHR11055">
    <property type="entry name" value="BIFUNCTIONAL 3'-PHOSPHOADENOSINE 5'-PHOSPHOSULFATE SYNTHASE"/>
    <property type="match status" value="1"/>
</dbReference>
<evidence type="ECO:0000256" key="13">
    <source>
        <dbReference type="ARBA" id="ARBA00031464"/>
    </source>
</evidence>
<evidence type="ECO:0000256" key="9">
    <source>
        <dbReference type="ARBA" id="ARBA00022777"/>
    </source>
</evidence>
<accession>A0ABV7HU55</accession>
<evidence type="ECO:0000313" key="18">
    <source>
        <dbReference type="Proteomes" id="UP001595548"/>
    </source>
</evidence>
<keyword evidence="8 14" id="KW-0547">Nucleotide-binding</keyword>
<evidence type="ECO:0000256" key="3">
    <source>
        <dbReference type="ARBA" id="ARBA00004806"/>
    </source>
</evidence>
<dbReference type="Pfam" id="PF01583">
    <property type="entry name" value="APS_kinase"/>
    <property type="match status" value="1"/>
</dbReference>
<evidence type="ECO:0000256" key="15">
    <source>
        <dbReference type="RuleBase" id="RU004347"/>
    </source>
</evidence>
<evidence type="ECO:0000256" key="1">
    <source>
        <dbReference type="ARBA" id="ARBA00001823"/>
    </source>
</evidence>
<keyword evidence="9 14" id="KW-0418">Kinase</keyword>
<dbReference type="InterPro" id="IPR002891">
    <property type="entry name" value="APS"/>
</dbReference>
<evidence type="ECO:0000256" key="7">
    <source>
        <dbReference type="ARBA" id="ARBA00022679"/>
    </source>
</evidence>
<comment type="catalytic activity">
    <reaction evidence="1 14 15">
        <text>adenosine 5'-phosphosulfate + ATP = 3'-phosphoadenylyl sulfate + ADP + H(+)</text>
        <dbReference type="Rhea" id="RHEA:24152"/>
        <dbReference type="ChEBI" id="CHEBI:15378"/>
        <dbReference type="ChEBI" id="CHEBI:30616"/>
        <dbReference type="ChEBI" id="CHEBI:58243"/>
        <dbReference type="ChEBI" id="CHEBI:58339"/>
        <dbReference type="ChEBI" id="CHEBI:456216"/>
        <dbReference type="EC" id="2.7.1.25"/>
    </reaction>
</comment>
<organism evidence="17 18">
    <name type="scientific">Gilvimarinus japonicus</name>
    <dbReference type="NCBI Taxonomy" id="1796469"/>
    <lineage>
        <taxon>Bacteria</taxon>
        <taxon>Pseudomonadati</taxon>
        <taxon>Pseudomonadota</taxon>
        <taxon>Gammaproteobacteria</taxon>
        <taxon>Cellvibrionales</taxon>
        <taxon>Cellvibrionaceae</taxon>
        <taxon>Gilvimarinus</taxon>
    </lineage>
</organism>
<gene>
    <name evidence="14 17" type="primary">cysC</name>
    <name evidence="17" type="ORF">ACFOEB_10575</name>
</gene>
<evidence type="ECO:0000256" key="10">
    <source>
        <dbReference type="ARBA" id="ARBA00022840"/>
    </source>
</evidence>
<evidence type="ECO:0000256" key="14">
    <source>
        <dbReference type="HAMAP-Rule" id="MF_00065"/>
    </source>
</evidence>
<feature type="domain" description="APS kinase" evidence="16">
    <location>
        <begin position="39"/>
        <end position="188"/>
    </location>
</feature>
<evidence type="ECO:0000259" key="16">
    <source>
        <dbReference type="Pfam" id="PF01583"/>
    </source>
</evidence>
<keyword evidence="18" id="KW-1185">Reference proteome</keyword>
<reference evidence="18" key="1">
    <citation type="journal article" date="2019" name="Int. J. Syst. Evol. Microbiol.">
        <title>The Global Catalogue of Microorganisms (GCM) 10K type strain sequencing project: providing services to taxonomists for standard genome sequencing and annotation.</title>
        <authorList>
            <consortium name="The Broad Institute Genomics Platform"/>
            <consortium name="The Broad Institute Genome Sequencing Center for Infectious Disease"/>
            <person name="Wu L."/>
            <person name="Ma J."/>
        </authorList>
    </citation>
    <scope>NUCLEOTIDE SEQUENCE [LARGE SCALE GENOMIC DNA]</scope>
    <source>
        <strain evidence="18">KCTC 52141</strain>
    </source>
</reference>
<comment type="caution">
    <text evidence="17">The sequence shown here is derived from an EMBL/GenBank/DDBJ whole genome shotgun (WGS) entry which is preliminary data.</text>
</comment>
<dbReference type="HAMAP" id="MF_00065">
    <property type="entry name" value="Adenylyl_sulf_kinase"/>
    <property type="match status" value="1"/>
</dbReference>
<feature type="active site" description="Phosphoserine intermediate" evidence="14">
    <location>
        <position position="120"/>
    </location>
</feature>
<dbReference type="PANTHER" id="PTHR11055:SF63">
    <property type="entry name" value="ADENYLYL-SULFATE KINASE 1, CHLOROPLASTIC"/>
    <property type="match status" value="1"/>
</dbReference>
<evidence type="ECO:0000313" key="17">
    <source>
        <dbReference type="EMBL" id="MFC3155645.1"/>
    </source>
</evidence>
<dbReference type="Gene3D" id="3.40.50.300">
    <property type="entry name" value="P-loop containing nucleotide triphosphate hydrolases"/>
    <property type="match status" value="1"/>
</dbReference>
<comment type="pathway">
    <text evidence="3 14 15">Sulfur metabolism; hydrogen sulfide biosynthesis; sulfite from sulfate: step 2/3.</text>
</comment>
<comment type="function">
    <text evidence="2 14 15">Catalyzes the synthesis of activated sulfate.</text>
</comment>
<dbReference type="NCBIfam" id="NF003013">
    <property type="entry name" value="PRK03846.1"/>
    <property type="match status" value="1"/>
</dbReference>
<dbReference type="EMBL" id="JBHRTL010000006">
    <property type="protein sequence ID" value="MFC3155645.1"/>
    <property type="molecule type" value="Genomic_DNA"/>
</dbReference>
<evidence type="ECO:0000256" key="4">
    <source>
        <dbReference type="ARBA" id="ARBA00007008"/>
    </source>
</evidence>
<evidence type="ECO:0000256" key="11">
    <source>
        <dbReference type="ARBA" id="ARBA00029724"/>
    </source>
</evidence>
<feature type="binding site" evidence="14">
    <location>
        <begin position="46"/>
        <end position="53"/>
    </location>
    <ligand>
        <name>ATP</name>
        <dbReference type="ChEBI" id="CHEBI:30616"/>
    </ligand>
</feature>
<dbReference type="InterPro" id="IPR059117">
    <property type="entry name" value="APS_kinase_dom"/>
</dbReference>
<evidence type="ECO:0000256" key="6">
    <source>
        <dbReference type="ARBA" id="ARBA00018163"/>
    </source>
</evidence>
<dbReference type="RefSeq" id="WP_382416454.1">
    <property type="nucleotide sequence ID" value="NZ_AP031500.1"/>
</dbReference>
<proteinExistence type="inferred from homology"/>
<protein>
    <recommendedName>
        <fullName evidence="6 14">Adenylyl-sulfate kinase</fullName>
        <ecNumber evidence="5 14">2.7.1.25</ecNumber>
    </recommendedName>
    <alternativeName>
        <fullName evidence="12 14">APS kinase</fullName>
    </alternativeName>
    <alternativeName>
        <fullName evidence="13 14">ATP adenosine-5'-phosphosulfate 3'-phosphotransferase</fullName>
    </alternativeName>
    <alternativeName>
        <fullName evidence="11 14">Adenosine-5'-phosphosulfate kinase</fullName>
    </alternativeName>
</protein>
<evidence type="ECO:0000256" key="8">
    <source>
        <dbReference type="ARBA" id="ARBA00022741"/>
    </source>
</evidence>
<keyword evidence="10 14" id="KW-0067">ATP-binding</keyword>
<evidence type="ECO:0000256" key="5">
    <source>
        <dbReference type="ARBA" id="ARBA00012121"/>
    </source>
</evidence>
<keyword evidence="7 14" id="KW-0808">Transferase</keyword>
<sequence length="206" mass="22707">MSKPNTPYQLKDITLPSNAVWHRCTVSNAARAELMAQQPRCIWLTGLSGSGKSTIANALDATFNTNGIKSFLLDGDNVRHGLNKDLGMTEADRAENIRRVGEVAKLMVDAGLIVICAFISPYNRDRQMVRSIFDYNQFLEVYLETPLAVCEDRDPKGLYKKARAGVIKQFTGISDPYETPENPEVVINTAELSTGDSVKRIIAALA</sequence>
<dbReference type="SUPFAM" id="SSF52540">
    <property type="entry name" value="P-loop containing nucleoside triphosphate hydrolases"/>
    <property type="match status" value="1"/>
</dbReference>
<dbReference type="NCBIfam" id="TIGR00455">
    <property type="entry name" value="apsK"/>
    <property type="match status" value="1"/>
</dbReference>
<dbReference type="Proteomes" id="UP001595548">
    <property type="component" value="Unassembled WGS sequence"/>
</dbReference>